<dbReference type="NCBIfam" id="TIGR00420">
    <property type="entry name" value="trmU"/>
    <property type="match status" value="1"/>
</dbReference>
<evidence type="ECO:0000256" key="1">
    <source>
        <dbReference type="ARBA" id="ARBA00003986"/>
    </source>
</evidence>
<evidence type="ECO:0000256" key="7">
    <source>
        <dbReference type="ARBA" id="ARBA00022741"/>
    </source>
</evidence>
<dbReference type="Pfam" id="PF20258">
    <property type="entry name" value="tRNA_Me_trans_C"/>
    <property type="match status" value="1"/>
</dbReference>
<dbReference type="GO" id="GO:0005739">
    <property type="term" value="C:mitochondrion"/>
    <property type="evidence" value="ECO:0007669"/>
    <property type="project" value="TreeGrafter"/>
</dbReference>
<keyword evidence="7" id="KW-0547">Nucleotide-binding</keyword>
<dbReference type="PANTHER" id="PTHR11933:SF5">
    <property type="entry name" value="MITOCHONDRIAL TRNA-SPECIFIC 2-THIOURIDYLASE 1"/>
    <property type="match status" value="1"/>
</dbReference>
<evidence type="ECO:0000259" key="13">
    <source>
        <dbReference type="Pfam" id="PF20259"/>
    </source>
</evidence>
<dbReference type="GO" id="GO:0000049">
    <property type="term" value="F:tRNA binding"/>
    <property type="evidence" value="ECO:0007669"/>
    <property type="project" value="UniProtKB-KW"/>
</dbReference>
<dbReference type="InterPro" id="IPR004506">
    <property type="entry name" value="MnmA-like"/>
</dbReference>
<keyword evidence="9" id="KW-0694">RNA-binding</keyword>
<dbReference type="GO" id="GO:0016783">
    <property type="term" value="F:sulfurtransferase activity"/>
    <property type="evidence" value="ECO:0007669"/>
    <property type="project" value="InterPro"/>
</dbReference>
<name>A0A2R6NVG1_9APHY</name>
<evidence type="ECO:0000256" key="3">
    <source>
        <dbReference type="ARBA" id="ARBA00011953"/>
    </source>
</evidence>
<dbReference type="GO" id="GO:0005524">
    <property type="term" value="F:ATP binding"/>
    <property type="evidence" value="ECO:0007669"/>
    <property type="project" value="UniProtKB-KW"/>
</dbReference>
<dbReference type="STRING" id="98765.A0A2R6NVG1"/>
<proteinExistence type="inferred from homology"/>
<evidence type="ECO:0000313" key="14">
    <source>
        <dbReference type="EMBL" id="PSR77576.1"/>
    </source>
</evidence>
<comment type="caution">
    <text evidence="14">The sequence shown here is derived from an EMBL/GenBank/DDBJ whole genome shotgun (WGS) entry which is preliminary data.</text>
</comment>
<dbReference type="Pfam" id="PF03054">
    <property type="entry name" value="tRNA_Me_trans"/>
    <property type="match status" value="1"/>
</dbReference>
<dbReference type="OrthoDB" id="3685at2759"/>
<dbReference type="EC" id="2.8.1.14" evidence="3"/>
<keyword evidence="8" id="KW-0067">ATP-binding</keyword>
<keyword evidence="5" id="KW-0808">Transferase</keyword>
<dbReference type="EMBL" id="MLYV02000787">
    <property type="protein sequence ID" value="PSR77576.1"/>
    <property type="molecule type" value="Genomic_DNA"/>
</dbReference>
<evidence type="ECO:0000256" key="8">
    <source>
        <dbReference type="ARBA" id="ARBA00022840"/>
    </source>
</evidence>
<protein>
    <recommendedName>
        <fullName evidence="3">tRNA-5-taurinomethyluridine 2-sulfurtransferase</fullName>
        <ecNumber evidence="3">2.8.1.14</ecNumber>
    </recommendedName>
</protein>
<dbReference type="FunFam" id="2.30.30.280:FF:000001">
    <property type="entry name" value="tRNA-specific 2-thiouridylase MnmA"/>
    <property type="match status" value="1"/>
</dbReference>
<evidence type="ECO:0000313" key="15">
    <source>
        <dbReference type="Proteomes" id="UP000186601"/>
    </source>
</evidence>
<keyword evidence="10" id="KW-1015">Disulfide bond</keyword>
<comment type="function">
    <text evidence="1">Catalyzes the 2-thiolation of uridine at the wobble position (U34) of mitochondrial tRNA(Lys), tRNA(Glu) and tRNA(Gln). Required for the formation of 5-taurinomethyl-2-thiouridine (tm5s2U) of mitochondrial tRNA(Lys), tRNA(Glu), and tRNA(Gln) at the wobble position. ATP is required to activate the C2 atom of the wobble base.</text>
</comment>
<keyword evidence="15" id="KW-1185">Reference proteome</keyword>
<keyword evidence="6" id="KW-0819">tRNA processing</keyword>
<dbReference type="InterPro" id="IPR023382">
    <property type="entry name" value="MnmA-like_central_sf"/>
</dbReference>
<organism evidence="14 15">
    <name type="scientific">Hermanssonia centrifuga</name>
    <dbReference type="NCBI Taxonomy" id="98765"/>
    <lineage>
        <taxon>Eukaryota</taxon>
        <taxon>Fungi</taxon>
        <taxon>Dikarya</taxon>
        <taxon>Basidiomycota</taxon>
        <taxon>Agaricomycotina</taxon>
        <taxon>Agaricomycetes</taxon>
        <taxon>Polyporales</taxon>
        <taxon>Meruliaceae</taxon>
        <taxon>Hermanssonia</taxon>
    </lineage>
</organism>
<dbReference type="InterPro" id="IPR046885">
    <property type="entry name" value="MnmA-like_C"/>
</dbReference>
<dbReference type="InterPro" id="IPR014729">
    <property type="entry name" value="Rossmann-like_a/b/a_fold"/>
</dbReference>
<dbReference type="AlphaFoldDB" id="A0A2R6NVG1"/>
<dbReference type="Proteomes" id="UP000186601">
    <property type="component" value="Unassembled WGS sequence"/>
</dbReference>
<gene>
    <name evidence="14" type="ORF">PHLCEN_2v7766</name>
</gene>
<reference evidence="14 15" key="1">
    <citation type="submission" date="2018-02" db="EMBL/GenBank/DDBJ databases">
        <title>Genome sequence of the basidiomycete white-rot fungus Phlebia centrifuga.</title>
        <authorList>
            <person name="Granchi Z."/>
            <person name="Peng M."/>
            <person name="de Vries R.P."/>
            <person name="Hilden K."/>
            <person name="Makela M.R."/>
            <person name="Grigoriev I."/>
            <person name="Riley R."/>
        </authorList>
    </citation>
    <scope>NUCLEOTIDE SEQUENCE [LARGE SCALE GENOMIC DNA]</scope>
    <source>
        <strain evidence="14 15">FBCC195</strain>
    </source>
</reference>
<evidence type="ECO:0000259" key="12">
    <source>
        <dbReference type="Pfam" id="PF20258"/>
    </source>
</evidence>
<feature type="domain" description="tRNA-specific 2-thiouridylase MnmA-like C-terminal" evidence="12">
    <location>
        <begin position="278"/>
        <end position="360"/>
    </location>
</feature>
<dbReference type="InterPro" id="IPR046884">
    <property type="entry name" value="MnmA-like_central"/>
</dbReference>
<evidence type="ECO:0000256" key="2">
    <source>
        <dbReference type="ARBA" id="ARBA00006191"/>
    </source>
</evidence>
<evidence type="ECO:0000256" key="4">
    <source>
        <dbReference type="ARBA" id="ARBA00022555"/>
    </source>
</evidence>
<evidence type="ECO:0000256" key="6">
    <source>
        <dbReference type="ARBA" id="ARBA00022694"/>
    </source>
</evidence>
<dbReference type="Gene3D" id="2.40.30.10">
    <property type="entry name" value="Translation factors"/>
    <property type="match status" value="1"/>
</dbReference>
<dbReference type="Gene3D" id="2.30.30.280">
    <property type="entry name" value="Adenine nucleotide alpha hydrolases-like domains"/>
    <property type="match status" value="1"/>
</dbReference>
<evidence type="ECO:0000256" key="11">
    <source>
        <dbReference type="ARBA" id="ARBA00049564"/>
    </source>
</evidence>
<comment type="similarity">
    <text evidence="2">Belongs to the MnmA/TRMU family.</text>
</comment>
<feature type="domain" description="tRNA-specific 2-thiouridylase MnmA-like central" evidence="13">
    <location>
        <begin position="208"/>
        <end position="267"/>
    </location>
</feature>
<dbReference type="GO" id="GO:0002143">
    <property type="term" value="P:tRNA wobble position uridine thiolation"/>
    <property type="evidence" value="ECO:0007669"/>
    <property type="project" value="TreeGrafter"/>
</dbReference>
<dbReference type="CDD" id="cd01998">
    <property type="entry name" value="MnmA_TRMU-like"/>
    <property type="match status" value="1"/>
</dbReference>
<dbReference type="NCBIfam" id="NF001138">
    <property type="entry name" value="PRK00143.1"/>
    <property type="match status" value="1"/>
</dbReference>
<dbReference type="Gene3D" id="3.40.50.620">
    <property type="entry name" value="HUPs"/>
    <property type="match status" value="1"/>
</dbReference>
<accession>A0A2R6NVG1</accession>
<evidence type="ECO:0000256" key="10">
    <source>
        <dbReference type="ARBA" id="ARBA00023157"/>
    </source>
</evidence>
<dbReference type="SUPFAM" id="SSF52402">
    <property type="entry name" value="Adenine nucleotide alpha hydrolases-like"/>
    <property type="match status" value="1"/>
</dbReference>
<dbReference type="PANTHER" id="PTHR11933">
    <property type="entry name" value="TRNA 5-METHYLAMINOMETHYL-2-THIOURIDYLATE -METHYLTRANSFERASE"/>
    <property type="match status" value="1"/>
</dbReference>
<evidence type="ECO:0000256" key="5">
    <source>
        <dbReference type="ARBA" id="ARBA00022679"/>
    </source>
</evidence>
<comment type="catalytic activity">
    <reaction evidence="11">
        <text>5-taurinomethyluridine(34) in tRNA + S-sulfanyl-L-cysteinyl-[protein] + AH2 + ATP = 5-taurinomethyl-2-thiouridine(34) in tRNA + L-cysteinyl-[protein] + A + AMP + diphosphate + H(+)</text>
        <dbReference type="Rhea" id="RHEA:47040"/>
        <dbReference type="Rhea" id="RHEA-COMP:10131"/>
        <dbReference type="Rhea" id="RHEA-COMP:11726"/>
        <dbReference type="Rhea" id="RHEA-COMP:11732"/>
        <dbReference type="Rhea" id="RHEA-COMP:11733"/>
        <dbReference type="ChEBI" id="CHEBI:13193"/>
        <dbReference type="ChEBI" id="CHEBI:15378"/>
        <dbReference type="ChEBI" id="CHEBI:17499"/>
        <dbReference type="ChEBI" id="CHEBI:29950"/>
        <dbReference type="ChEBI" id="CHEBI:30616"/>
        <dbReference type="ChEBI" id="CHEBI:33019"/>
        <dbReference type="ChEBI" id="CHEBI:61963"/>
        <dbReference type="ChEBI" id="CHEBI:87171"/>
        <dbReference type="ChEBI" id="CHEBI:87172"/>
        <dbReference type="ChEBI" id="CHEBI:456215"/>
        <dbReference type="EC" id="2.8.1.14"/>
    </reaction>
</comment>
<dbReference type="Pfam" id="PF20259">
    <property type="entry name" value="tRNA_Me_trans_M"/>
    <property type="match status" value="1"/>
</dbReference>
<keyword evidence="4" id="KW-0820">tRNA-binding</keyword>
<sequence length="364" mass="41055">MSGGVDSSVVAKLLTQADYDLSAVYMRNWDTRDESGSDSGCEWKKDYADVQRVCKALDIPCTMIDLSKEYWNTVFQPSLHEWEAGGTPNPDIWCNKEIKFGALMKHLSTEDTWVATGHYAHKSWSSPLSFSSNILPRPKLLRPVDRHKDQTYYLSAIPESSLSRTLFPLASFTKQQVREKAHEWNLPTAAREESMGICFVGEKRRFHEFISQYIPPKPGNIIASGKVVGVHQGLWQYTIGQNTRIRGMSQKMFVSHKDLLNNEIHVVAGGEHRALYRKGIVAKDWKWIWTDAAPAGIDAPEGFHALMQFRHRMLDVGCIVRRGKSEDTVVIEFEEPQKGVAPGQVAALWDGTWCLGCGVIESTI</sequence>
<evidence type="ECO:0000256" key="9">
    <source>
        <dbReference type="ARBA" id="ARBA00022884"/>
    </source>
</evidence>